<evidence type="ECO:0000313" key="3">
    <source>
        <dbReference type="Proteomes" id="UP001221898"/>
    </source>
</evidence>
<comment type="caution">
    <text evidence="2">The sequence shown here is derived from an EMBL/GenBank/DDBJ whole genome shotgun (WGS) entry which is preliminary data.</text>
</comment>
<proteinExistence type="predicted"/>
<accession>A0AAD7SA81</accession>
<protein>
    <submittedName>
        <fullName evidence="2">Uncharacterized protein</fullName>
    </submittedName>
</protein>
<gene>
    <name evidence="2" type="ORF">AAFF_G00419050</name>
</gene>
<evidence type="ECO:0000313" key="2">
    <source>
        <dbReference type="EMBL" id="KAJ8398708.1"/>
    </source>
</evidence>
<feature type="region of interest" description="Disordered" evidence="1">
    <location>
        <begin position="303"/>
        <end position="323"/>
    </location>
</feature>
<reference evidence="2" key="1">
    <citation type="journal article" date="2023" name="Science">
        <title>Genome structures resolve the early diversification of teleost fishes.</title>
        <authorList>
            <person name="Parey E."/>
            <person name="Louis A."/>
            <person name="Montfort J."/>
            <person name="Bouchez O."/>
            <person name="Roques C."/>
            <person name="Iampietro C."/>
            <person name="Lluch J."/>
            <person name="Castinel A."/>
            <person name="Donnadieu C."/>
            <person name="Desvignes T."/>
            <person name="Floi Bucao C."/>
            <person name="Jouanno E."/>
            <person name="Wen M."/>
            <person name="Mejri S."/>
            <person name="Dirks R."/>
            <person name="Jansen H."/>
            <person name="Henkel C."/>
            <person name="Chen W.J."/>
            <person name="Zahm M."/>
            <person name="Cabau C."/>
            <person name="Klopp C."/>
            <person name="Thompson A.W."/>
            <person name="Robinson-Rechavi M."/>
            <person name="Braasch I."/>
            <person name="Lecointre G."/>
            <person name="Bobe J."/>
            <person name="Postlethwait J.H."/>
            <person name="Berthelot C."/>
            <person name="Roest Crollius H."/>
            <person name="Guiguen Y."/>
        </authorList>
    </citation>
    <scope>NUCLEOTIDE SEQUENCE</scope>
    <source>
        <strain evidence="2">NC1722</strain>
    </source>
</reference>
<dbReference type="EMBL" id="JAINUG010000088">
    <property type="protein sequence ID" value="KAJ8398708.1"/>
    <property type="molecule type" value="Genomic_DNA"/>
</dbReference>
<feature type="region of interest" description="Disordered" evidence="1">
    <location>
        <begin position="1"/>
        <end position="57"/>
    </location>
</feature>
<name>A0AAD7SA81_9TELE</name>
<feature type="region of interest" description="Disordered" evidence="1">
    <location>
        <begin position="181"/>
        <end position="203"/>
    </location>
</feature>
<dbReference type="Proteomes" id="UP001221898">
    <property type="component" value="Unassembled WGS sequence"/>
</dbReference>
<evidence type="ECO:0000256" key="1">
    <source>
        <dbReference type="SAM" id="MobiDB-lite"/>
    </source>
</evidence>
<dbReference type="AlphaFoldDB" id="A0AAD7SA81"/>
<feature type="region of interest" description="Disordered" evidence="1">
    <location>
        <begin position="257"/>
        <end position="277"/>
    </location>
</feature>
<sequence length="380" mass="41540">MSVQDFSHRQTPKSTSPVEVTHHSWRATSTHPVPPDSSGHPRGSHHQRASTREIEGGHWRKNLATALNVLLVKLVYSTSSGTLGTLLPPPATGACISSRLTYSYLPPHKKRKTALVRASLARAGTGKTYARWRSSGRSTDLTTTTFPVSDSCRRDHTPSLLRTRAIRASQFLAALPRAQNRTPKIWSPPSHTAKPPESPMSSVHLPQNRTEDFAIFTLEPVPAPKRSVRARMRPSDRIDDTNSVVSSAYCWIFRTSPAAPRSQTPSTPGSGGQESCLRRRVAGPPTEELGVVRLCHSQHRRPFSQVPIHPPQSCNGGGTPTHPGGLEEVGRGPLSLLQLTEPIGRVQRPVGVNQGEVPHYLRERSGRVVCATFARPIPPI</sequence>
<organism evidence="2 3">
    <name type="scientific">Aldrovandia affinis</name>
    <dbReference type="NCBI Taxonomy" id="143900"/>
    <lineage>
        <taxon>Eukaryota</taxon>
        <taxon>Metazoa</taxon>
        <taxon>Chordata</taxon>
        <taxon>Craniata</taxon>
        <taxon>Vertebrata</taxon>
        <taxon>Euteleostomi</taxon>
        <taxon>Actinopterygii</taxon>
        <taxon>Neopterygii</taxon>
        <taxon>Teleostei</taxon>
        <taxon>Notacanthiformes</taxon>
        <taxon>Halosauridae</taxon>
        <taxon>Aldrovandia</taxon>
    </lineage>
</organism>
<keyword evidence="3" id="KW-1185">Reference proteome</keyword>